<name>A0A7I8WDR1_9ANNE</name>
<feature type="domain" description="Nucleotide-diphospho-sugar transferase" evidence="1">
    <location>
        <begin position="58"/>
        <end position="254"/>
    </location>
</feature>
<dbReference type="OrthoDB" id="1712432at2759"/>
<comment type="caution">
    <text evidence="2">The sequence shown here is derived from an EMBL/GenBank/DDBJ whole genome shotgun (WGS) entry which is preliminary data.</text>
</comment>
<gene>
    <name evidence="2" type="ORF">DGYR_LOCUS13576</name>
</gene>
<evidence type="ECO:0000259" key="1">
    <source>
        <dbReference type="Pfam" id="PF03407"/>
    </source>
</evidence>
<dbReference type="GO" id="GO:0005794">
    <property type="term" value="C:Golgi apparatus"/>
    <property type="evidence" value="ECO:0007669"/>
    <property type="project" value="TreeGrafter"/>
</dbReference>
<dbReference type="Pfam" id="PF03407">
    <property type="entry name" value="Nucleotid_trans"/>
    <property type="match status" value="1"/>
</dbReference>
<dbReference type="GO" id="GO:0016757">
    <property type="term" value="F:glycosyltransferase activity"/>
    <property type="evidence" value="ECO:0007669"/>
    <property type="project" value="TreeGrafter"/>
</dbReference>
<dbReference type="InterPro" id="IPR052636">
    <property type="entry name" value="UDP-D-xylose:L-fucose_XylT"/>
</dbReference>
<proteinExistence type="predicted"/>
<dbReference type="PANTHER" id="PTHR47032">
    <property type="entry name" value="UDP-D-XYLOSE:L-FUCOSE ALPHA-1,3-D-XYLOSYLTRANSFERASE-RELATED"/>
    <property type="match status" value="1"/>
</dbReference>
<dbReference type="Proteomes" id="UP000549394">
    <property type="component" value="Unassembled WGS sequence"/>
</dbReference>
<accession>A0A7I8WDR1</accession>
<keyword evidence="3" id="KW-1185">Reference proteome</keyword>
<organism evidence="2 3">
    <name type="scientific">Dimorphilus gyrociliatus</name>
    <dbReference type="NCBI Taxonomy" id="2664684"/>
    <lineage>
        <taxon>Eukaryota</taxon>
        <taxon>Metazoa</taxon>
        <taxon>Spiralia</taxon>
        <taxon>Lophotrochozoa</taxon>
        <taxon>Annelida</taxon>
        <taxon>Polychaeta</taxon>
        <taxon>Polychaeta incertae sedis</taxon>
        <taxon>Dinophilidae</taxon>
        <taxon>Dimorphilus</taxon>
    </lineage>
</organism>
<dbReference type="EMBL" id="CAJFCJ010000042">
    <property type="protein sequence ID" value="CAD5126328.1"/>
    <property type="molecule type" value="Genomic_DNA"/>
</dbReference>
<sequence length="289" mass="34175">MLKENQIWTFERNEFENDNLQSMVEKYAIDNTILLAITDKGYLELALNFYKFSIEKHSIKNFLFVCIQKVTHQRLNKLKIPNVLYMNDNRGNEESLYGSSDYKWKTHVKTKVILDVLRMGYQVVITDVDIAFLKNPLKEFQCPQCDIEATMDGHNIYNSGFYLSRPTQASISLHKKMLSGPRRNSSNQILMNNIARSMTQASEIKIMELTVDKWPYGLLYFNRHPWFSEKNKCNKCIIIHNNRITSSQAKIYRFKEHLMWYVDENGEFFYETKQYLGIAKCINYCQDTE</sequence>
<protein>
    <submittedName>
        <fullName evidence="2">DgyrCDS14478</fullName>
    </submittedName>
</protein>
<dbReference type="InterPro" id="IPR005069">
    <property type="entry name" value="Nucl-diP-sugar_transferase"/>
</dbReference>
<evidence type="ECO:0000313" key="2">
    <source>
        <dbReference type="EMBL" id="CAD5126328.1"/>
    </source>
</evidence>
<dbReference type="AlphaFoldDB" id="A0A7I8WDR1"/>
<evidence type="ECO:0000313" key="3">
    <source>
        <dbReference type="Proteomes" id="UP000549394"/>
    </source>
</evidence>
<reference evidence="2 3" key="1">
    <citation type="submission" date="2020-08" db="EMBL/GenBank/DDBJ databases">
        <authorList>
            <person name="Hejnol A."/>
        </authorList>
    </citation>
    <scope>NUCLEOTIDE SEQUENCE [LARGE SCALE GENOMIC DNA]</scope>
</reference>
<dbReference type="PANTHER" id="PTHR47032:SF1">
    <property type="entry name" value="UDP-D-XYLOSE:L-FUCOSE ALPHA-1,3-D-XYLOSYLTRANSFERASE-RELATED"/>
    <property type="match status" value="1"/>
</dbReference>